<dbReference type="STRING" id="311410.LA5095_06300"/>
<dbReference type="EMBL" id="CXWC01000020">
    <property type="protein sequence ID" value="CTQ79515.1"/>
    <property type="molecule type" value="Genomic_DNA"/>
</dbReference>
<proteinExistence type="predicted"/>
<accession>A0A0M7AWC5</accession>
<dbReference type="GO" id="GO:0003677">
    <property type="term" value="F:DNA binding"/>
    <property type="evidence" value="ECO:0007669"/>
    <property type="project" value="InterPro"/>
</dbReference>
<dbReference type="AlphaFoldDB" id="A0A0M7AWC5"/>
<dbReference type="Gene3D" id="1.10.443.10">
    <property type="entry name" value="Intergrase catalytic core"/>
    <property type="match status" value="1"/>
</dbReference>
<dbReference type="SUPFAM" id="SSF56349">
    <property type="entry name" value="DNA breaking-rejoining enzymes"/>
    <property type="match status" value="1"/>
</dbReference>
<keyword evidence="5" id="KW-1185">Reference proteome</keyword>
<evidence type="ECO:0000313" key="5">
    <source>
        <dbReference type="Proteomes" id="UP000049983"/>
    </source>
</evidence>
<evidence type="ECO:0000256" key="1">
    <source>
        <dbReference type="ARBA" id="ARBA00023172"/>
    </source>
</evidence>
<dbReference type="InterPro" id="IPR002104">
    <property type="entry name" value="Integrase_catalytic"/>
</dbReference>
<evidence type="ECO:0000259" key="3">
    <source>
        <dbReference type="PROSITE" id="PS51898"/>
    </source>
</evidence>
<dbReference type="InterPro" id="IPR013762">
    <property type="entry name" value="Integrase-like_cat_sf"/>
</dbReference>
<dbReference type="CDD" id="cd00397">
    <property type="entry name" value="DNA_BRE_C"/>
    <property type="match status" value="1"/>
</dbReference>
<reference evidence="5" key="1">
    <citation type="submission" date="2015-07" db="EMBL/GenBank/DDBJ databases">
        <authorList>
            <person name="Rodrigo-Torres Lidia"/>
            <person name="Arahal R.David."/>
        </authorList>
    </citation>
    <scope>NUCLEOTIDE SEQUENCE [LARGE SCALE GENOMIC DNA]</scope>
    <source>
        <strain evidence="5">CECT 5096</strain>
    </source>
</reference>
<feature type="region of interest" description="Disordered" evidence="2">
    <location>
        <begin position="152"/>
        <end position="173"/>
    </location>
</feature>
<feature type="domain" description="Tyr recombinase" evidence="3">
    <location>
        <begin position="168"/>
        <end position="348"/>
    </location>
</feature>
<evidence type="ECO:0000313" key="4">
    <source>
        <dbReference type="EMBL" id="CTQ79515.1"/>
    </source>
</evidence>
<dbReference type="GO" id="GO:0015074">
    <property type="term" value="P:DNA integration"/>
    <property type="evidence" value="ECO:0007669"/>
    <property type="project" value="InterPro"/>
</dbReference>
<organism evidence="4 5">
    <name type="scientific">Roseibium album</name>
    <dbReference type="NCBI Taxonomy" id="311410"/>
    <lineage>
        <taxon>Bacteria</taxon>
        <taxon>Pseudomonadati</taxon>
        <taxon>Pseudomonadota</taxon>
        <taxon>Alphaproteobacteria</taxon>
        <taxon>Hyphomicrobiales</taxon>
        <taxon>Stappiaceae</taxon>
        <taxon>Roseibium</taxon>
    </lineage>
</organism>
<dbReference type="InterPro" id="IPR011010">
    <property type="entry name" value="DNA_brk_join_enz"/>
</dbReference>
<dbReference type="PROSITE" id="PS51898">
    <property type="entry name" value="TYR_RECOMBINASE"/>
    <property type="match status" value="1"/>
</dbReference>
<dbReference type="RefSeq" id="WP_055391930.1">
    <property type="nucleotide sequence ID" value="NZ_CXWA01000021.1"/>
</dbReference>
<dbReference type="GeneID" id="97673452"/>
<dbReference type="GO" id="GO:0006310">
    <property type="term" value="P:DNA recombination"/>
    <property type="evidence" value="ECO:0007669"/>
    <property type="project" value="UniProtKB-KW"/>
</dbReference>
<gene>
    <name evidence="4" type="ORF">LA5096_06232</name>
</gene>
<feature type="compositionally biased region" description="Basic and acidic residues" evidence="2">
    <location>
        <begin position="155"/>
        <end position="173"/>
    </location>
</feature>
<dbReference type="Pfam" id="PF00589">
    <property type="entry name" value="Phage_integrase"/>
    <property type="match status" value="1"/>
</dbReference>
<protein>
    <submittedName>
        <fullName evidence="4">Site-specific recombinase XerD</fullName>
    </submittedName>
</protein>
<name>A0A0M7AWC5_9HYPH</name>
<dbReference type="Proteomes" id="UP000049983">
    <property type="component" value="Unassembled WGS sequence"/>
</dbReference>
<sequence>MPLELIRRKDSDVWHIRGRIEEIPDCQYIRKSTGKTRKADAETYLAWFKHQEIRAFYASDLPQAERPFLFSDAVELYNPTPEFAGYLLKVMPYLENIPVSEITGTLVRDLGPIISPHNSTDTWRKQIINPVRAVINHAHDLGKCEALKIRGYSNQEREKQDQRRGKQSRPEKVPGDWSWILEFRKHTDLRFGLLAQFMFETAARISQALAITPDDLDLKNCVVSMPPAKGFPRTPVKLSKELAAELMELKPRRPRRTGDPNQERPILLFGYASRGSVYKRWKRVCNAAKIDVRMPHAAGRHGFATEMLNRQGIDPHSVAKQGRWADTRLLFETYGHAEDAESKVQNGLSTGRAQALQRTSNNQLKNNKE</sequence>
<evidence type="ECO:0000256" key="2">
    <source>
        <dbReference type="SAM" id="MobiDB-lite"/>
    </source>
</evidence>
<dbReference type="OrthoDB" id="7216962at2"/>
<keyword evidence="1" id="KW-0233">DNA recombination</keyword>